<dbReference type="InParanoid" id="G3PDY1"/>
<dbReference type="Ensembl" id="ENSGACT00000015836.1">
    <property type="protein sequence ID" value="ENSGACP00000015805.1"/>
    <property type="gene ID" value="ENSGACG00000011945.1"/>
</dbReference>
<feature type="domain" description="Peroxisomal membrane protein PEX14-like KPWE" evidence="2">
    <location>
        <begin position="103"/>
        <end position="147"/>
    </location>
</feature>
<name>G3PDY1_GASAC</name>
<evidence type="ECO:0000256" key="1">
    <source>
        <dbReference type="SAM" id="MobiDB-lite"/>
    </source>
</evidence>
<feature type="compositionally biased region" description="Polar residues" evidence="1">
    <location>
        <begin position="77"/>
        <end position="95"/>
    </location>
</feature>
<dbReference type="Pfam" id="PF17733">
    <property type="entry name" value="KPWE_dom"/>
    <property type="match status" value="1"/>
</dbReference>
<organism evidence="4">
    <name type="scientific">Gasterosteus aculeatus</name>
    <name type="common">Three-spined stickleback</name>
    <dbReference type="NCBI Taxonomy" id="69293"/>
    <lineage>
        <taxon>Eukaryota</taxon>
        <taxon>Metazoa</taxon>
        <taxon>Chordata</taxon>
        <taxon>Craniata</taxon>
        <taxon>Vertebrata</taxon>
        <taxon>Euteleostomi</taxon>
        <taxon>Actinopterygii</taxon>
        <taxon>Neopterygii</taxon>
        <taxon>Teleostei</taxon>
        <taxon>Neoteleostei</taxon>
        <taxon>Acanthomorphata</taxon>
        <taxon>Eupercaria</taxon>
        <taxon>Perciformes</taxon>
        <taxon>Cottioidei</taxon>
        <taxon>Gasterosteales</taxon>
        <taxon>Gasterosteidae</taxon>
        <taxon>Gasterosteus</taxon>
    </lineage>
</organism>
<dbReference type="OMA" id="RFIGPID"/>
<dbReference type="STRING" id="69293.ENSGACP00000015805"/>
<proteinExistence type="predicted"/>
<dbReference type="AlphaFoldDB" id="G3PDY1"/>
<sequence>ESVFSRFDAFDFEADRRFQAGLTHLKRDGGREESKVLELKLVFFNRFVEPIDGTGYKKWSCASPPPVTPADGGAEQPEQQTPSDCEISHNQTAETSAEPEVGQLSFAEVMRLVQEGKEVPGATKPDIKPTNQSPTPSHMERRLKPWEVSSALK</sequence>
<dbReference type="Bgee" id="ENSGACG00000011945">
    <property type="expression patterns" value="Expressed in muscle tissue and 12 other cell types or tissues"/>
</dbReference>
<evidence type="ECO:0000259" key="2">
    <source>
        <dbReference type="Pfam" id="PF17733"/>
    </source>
</evidence>
<evidence type="ECO:0000259" key="3">
    <source>
        <dbReference type="Pfam" id="PF25871"/>
    </source>
</evidence>
<dbReference type="InterPro" id="IPR058841">
    <property type="entry name" value="HTH_76"/>
</dbReference>
<dbReference type="PANTHER" id="PTHR36855">
    <property type="entry name" value="CHROMOSOME 10, WHOLE GENOME SHOTGUN SEQUENCE"/>
    <property type="match status" value="1"/>
</dbReference>
<feature type="domain" description="PEX14-like helix-turn-helix" evidence="3">
    <location>
        <begin position="1"/>
        <end position="63"/>
    </location>
</feature>
<reference evidence="4" key="1">
    <citation type="submission" date="2006-01" db="EMBL/GenBank/DDBJ databases">
        <authorList>
            <person name="Lindblad-Toh K."/>
            <person name="Mauceli E."/>
            <person name="Grabherr M."/>
            <person name="Chang J.L."/>
            <person name="Lander E.S."/>
        </authorList>
    </citation>
    <scope>NUCLEOTIDE SEQUENCE [LARGE SCALE GENOMIC DNA]</scope>
</reference>
<reference evidence="4" key="2">
    <citation type="submission" date="2024-04" db="UniProtKB">
        <authorList>
            <consortium name="Ensembl"/>
        </authorList>
    </citation>
    <scope>IDENTIFICATION</scope>
</reference>
<accession>G3PDY1</accession>
<protein>
    <submittedName>
        <fullName evidence="4">Uncharacterized protein</fullName>
    </submittedName>
</protein>
<evidence type="ECO:0000313" key="4">
    <source>
        <dbReference type="Ensembl" id="ENSGACP00000015805.1"/>
    </source>
</evidence>
<dbReference type="InterPro" id="IPR040554">
    <property type="entry name" value="KPWE_PEX14_dom"/>
</dbReference>
<feature type="region of interest" description="Disordered" evidence="1">
    <location>
        <begin position="58"/>
        <end position="153"/>
    </location>
</feature>
<dbReference type="eggNOG" id="ENOG502SFN3">
    <property type="taxonomic scope" value="Eukaryota"/>
</dbReference>
<dbReference type="Pfam" id="PF25871">
    <property type="entry name" value="HTH_76"/>
    <property type="match status" value="1"/>
</dbReference>
<dbReference type="PANTHER" id="PTHR36855:SF1">
    <property type="entry name" value="PEROXISOME MEMBRANE ANCHOR PROTEIN PEX14P N-TERMINAL DOMAIN-CONTAINING PROTEIN"/>
    <property type="match status" value="1"/>
</dbReference>